<dbReference type="PANTHER" id="PTHR32432">
    <property type="entry name" value="CELL DIVISION PROTEIN FTSA-RELATED"/>
    <property type="match status" value="1"/>
</dbReference>
<sequence>MGLFSSKKSQQSYLGLDLGMSGIKLVELLNEKGRARLVTYAYADYPDMKTEMNYTEKRHETGELIKRMVAQAKTTTKRVIAALPISSVFSSIISVPAENDKELKDAVEWQAKKLIPMPLEEISLDSKTLDSESEPGEKGKKEKVTRVLLTGAPKGLVKRYVEILTTAGLEPLALETEAFAQIRSLVGRDRSTVMVIDIGAFRTNLTVVERGIPFLSRSIATGGSAITTTISKTIGIPFEQAETMKRDIKAMQAFAPTGDLSPILETLLKPVIDEIKYSFNLYQGQRGNGGAPKRIDKIIVTGGTSLLPRLPEFLTDLMNVNAYRGDPWARVVYPEDLRPVLDEIGSRMAVAVGCAMRDIE</sequence>
<evidence type="ECO:0000313" key="1">
    <source>
        <dbReference type="EMBL" id="MBE7525569.1"/>
    </source>
</evidence>
<dbReference type="NCBIfam" id="TIGR01175">
    <property type="entry name" value="pilM"/>
    <property type="match status" value="1"/>
</dbReference>
<dbReference type="InterPro" id="IPR043129">
    <property type="entry name" value="ATPase_NBD"/>
</dbReference>
<dbReference type="InterPro" id="IPR005883">
    <property type="entry name" value="PilM"/>
</dbReference>
<dbReference type="InterPro" id="IPR050696">
    <property type="entry name" value="FtsA/MreB"/>
</dbReference>
<protein>
    <submittedName>
        <fullName evidence="1">Type IV pilus assembly protein PilM</fullName>
    </submittedName>
</protein>
<organism evidence="1 2">
    <name type="scientific">candidate division WWE3 bacterium</name>
    <dbReference type="NCBI Taxonomy" id="2053526"/>
    <lineage>
        <taxon>Bacteria</taxon>
        <taxon>Katanobacteria</taxon>
    </lineage>
</organism>
<dbReference type="CDD" id="cd24049">
    <property type="entry name" value="ASKHA_NBD_PilM"/>
    <property type="match status" value="1"/>
</dbReference>
<dbReference type="EMBL" id="JABTTY010000001">
    <property type="protein sequence ID" value="MBE7525569.1"/>
    <property type="molecule type" value="Genomic_DNA"/>
</dbReference>
<dbReference type="Pfam" id="PF11104">
    <property type="entry name" value="PilM_2"/>
    <property type="match status" value="1"/>
</dbReference>
<dbReference type="AlphaFoldDB" id="A0A928TSZ7"/>
<dbReference type="PANTHER" id="PTHR32432:SF3">
    <property type="entry name" value="ETHANOLAMINE UTILIZATION PROTEIN EUTJ"/>
    <property type="match status" value="1"/>
</dbReference>
<evidence type="ECO:0000313" key="2">
    <source>
        <dbReference type="Proteomes" id="UP000710385"/>
    </source>
</evidence>
<name>A0A928TSZ7_UNCKA</name>
<dbReference type="Proteomes" id="UP000710385">
    <property type="component" value="Unassembled WGS sequence"/>
</dbReference>
<accession>A0A928TSZ7</accession>
<dbReference type="Gene3D" id="3.30.420.40">
    <property type="match status" value="2"/>
</dbReference>
<proteinExistence type="predicted"/>
<dbReference type="PIRSF" id="PIRSF019169">
    <property type="entry name" value="PilM"/>
    <property type="match status" value="1"/>
</dbReference>
<dbReference type="Gene3D" id="3.30.1490.300">
    <property type="match status" value="1"/>
</dbReference>
<reference evidence="1" key="1">
    <citation type="submission" date="2020-05" db="EMBL/GenBank/DDBJ databases">
        <title>High-Quality Genomes of Partial-Nitritation/Anammox System by Hierarchical Clustering Based Hybrid Assembly.</title>
        <authorList>
            <person name="Liu L."/>
            <person name="Wang Y."/>
            <person name="Che Y."/>
            <person name="Chen Y."/>
            <person name="Xia Y."/>
            <person name="Luo R."/>
            <person name="Cheng S.H."/>
            <person name="Zheng C."/>
            <person name="Zhang T."/>
        </authorList>
    </citation>
    <scope>NUCLEOTIDE SEQUENCE</scope>
    <source>
        <strain evidence="1">H1_PAT1</strain>
    </source>
</reference>
<gene>
    <name evidence="1" type="primary">pilM</name>
    <name evidence="1" type="ORF">HS096_04265</name>
</gene>
<comment type="caution">
    <text evidence="1">The sequence shown here is derived from an EMBL/GenBank/DDBJ whole genome shotgun (WGS) entry which is preliminary data.</text>
</comment>
<dbReference type="SUPFAM" id="SSF53067">
    <property type="entry name" value="Actin-like ATPase domain"/>
    <property type="match status" value="2"/>
</dbReference>